<protein>
    <recommendedName>
        <fullName evidence="3">Pre-rRNA-processing protein TSR2 homolog</fullName>
    </recommendedName>
</protein>
<proteinExistence type="inferred from homology"/>
<comment type="function">
    <text evidence="1">May be involved in 20S pre-rRNA processing.</text>
</comment>
<organism evidence="5">
    <name type="scientific">Schizaphis graminum</name>
    <name type="common">Green bug aphid</name>
    <dbReference type="NCBI Taxonomy" id="13262"/>
    <lineage>
        <taxon>Eukaryota</taxon>
        <taxon>Metazoa</taxon>
        <taxon>Ecdysozoa</taxon>
        <taxon>Arthropoda</taxon>
        <taxon>Hexapoda</taxon>
        <taxon>Insecta</taxon>
        <taxon>Pterygota</taxon>
        <taxon>Neoptera</taxon>
        <taxon>Paraneoptera</taxon>
        <taxon>Hemiptera</taxon>
        <taxon>Sternorrhyncha</taxon>
        <taxon>Aphidomorpha</taxon>
        <taxon>Aphidoidea</taxon>
        <taxon>Aphididae</taxon>
        <taxon>Aphidini</taxon>
        <taxon>Schizaphis</taxon>
    </lineage>
</organism>
<evidence type="ECO:0000313" key="5">
    <source>
        <dbReference type="EMBL" id="MBY24388.1"/>
    </source>
</evidence>
<dbReference type="InterPro" id="IPR019398">
    <property type="entry name" value="Pre-rRNA_process_TSR2"/>
</dbReference>
<sequence length="161" mass="19022">MSLSNSSIPMELENKDFKWNDEVNFLNIISTLFNNWPEMKLVLDRTSEVSRNDVYDDIRKFLQNIFDCVLIYGNNCGDKLSDIIKKAMSDDFHLVIEDFSAKEISTRIFNMYDKWFNAKNSTESRQKVIKEIEKLPKPNPIIEFEDLPIYKLVFNTEEIMC</sequence>
<gene>
    <name evidence="5" type="ORF">g.3399</name>
</gene>
<reference evidence="5" key="1">
    <citation type="submission" date="2018-04" db="EMBL/GenBank/DDBJ databases">
        <title>Transcriptome of Schizaphis graminum biotype I.</title>
        <authorList>
            <person name="Scully E.D."/>
            <person name="Geib S.M."/>
            <person name="Palmer N.A."/>
            <person name="Koch K."/>
            <person name="Bradshaw J."/>
            <person name="Heng-Moss T."/>
            <person name="Sarath G."/>
        </authorList>
    </citation>
    <scope>NUCLEOTIDE SEQUENCE</scope>
</reference>
<evidence type="ECO:0000256" key="1">
    <source>
        <dbReference type="ARBA" id="ARBA00002210"/>
    </source>
</evidence>
<dbReference type="EMBL" id="GGMR01011769">
    <property type="protein sequence ID" value="MBY24388.1"/>
    <property type="molecule type" value="Transcribed_RNA"/>
</dbReference>
<name>A0A2S2P5B7_SCHGA</name>
<evidence type="ECO:0000256" key="3">
    <source>
        <dbReference type="ARBA" id="ARBA00017551"/>
    </source>
</evidence>
<evidence type="ECO:0000256" key="2">
    <source>
        <dbReference type="ARBA" id="ARBA00006524"/>
    </source>
</evidence>
<dbReference type="Pfam" id="PF10273">
    <property type="entry name" value="WGG"/>
    <property type="match status" value="1"/>
</dbReference>
<dbReference type="AlphaFoldDB" id="A0A2S2P5B7"/>
<keyword evidence="4" id="KW-0698">rRNA processing</keyword>
<accession>A0A2S2P5B7</accession>
<comment type="similarity">
    <text evidence="2">Belongs to the TSR2 family.</text>
</comment>
<evidence type="ECO:0000256" key="4">
    <source>
        <dbReference type="ARBA" id="ARBA00022552"/>
    </source>
</evidence>
<dbReference type="GO" id="GO:0006364">
    <property type="term" value="P:rRNA processing"/>
    <property type="evidence" value="ECO:0007669"/>
    <property type="project" value="UniProtKB-KW"/>
</dbReference>